<dbReference type="AlphaFoldDB" id="A0A0C3PR79"/>
<dbReference type="InParanoid" id="A0A0C3PR79"/>
<keyword evidence="2" id="KW-1185">Reference proteome</keyword>
<evidence type="ECO:0000313" key="2">
    <source>
        <dbReference type="Proteomes" id="UP000054217"/>
    </source>
</evidence>
<dbReference type="EMBL" id="KN831949">
    <property type="protein sequence ID" value="KIO11551.1"/>
    <property type="molecule type" value="Genomic_DNA"/>
</dbReference>
<accession>A0A0C3PR79</accession>
<dbReference type="HOGENOM" id="CLU_2307192_0_0_1"/>
<reference evidence="1 2" key="1">
    <citation type="submission" date="2014-04" db="EMBL/GenBank/DDBJ databases">
        <authorList>
            <consortium name="DOE Joint Genome Institute"/>
            <person name="Kuo A."/>
            <person name="Kohler A."/>
            <person name="Costa M.D."/>
            <person name="Nagy L.G."/>
            <person name="Floudas D."/>
            <person name="Copeland A."/>
            <person name="Barry K.W."/>
            <person name="Cichocki N."/>
            <person name="Veneault-Fourrey C."/>
            <person name="LaButti K."/>
            <person name="Lindquist E.A."/>
            <person name="Lipzen A."/>
            <person name="Lundell T."/>
            <person name="Morin E."/>
            <person name="Murat C."/>
            <person name="Sun H."/>
            <person name="Tunlid A."/>
            <person name="Henrissat B."/>
            <person name="Grigoriev I.V."/>
            <person name="Hibbett D.S."/>
            <person name="Martin F."/>
            <person name="Nordberg H.P."/>
            <person name="Cantor M.N."/>
            <person name="Hua S.X."/>
        </authorList>
    </citation>
    <scope>NUCLEOTIDE SEQUENCE [LARGE SCALE GENOMIC DNA]</scope>
    <source>
        <strain evidence="1 2">Marx 270</strain>
    </source>
</reference>
<protein>
    <submittedName>
        <fullName evidence="1">Uncharacterized protein</fullName>
    </submittedName>
</protein>
<dbReference type="Proteomes" id="UP000054217">
    <property type="component" value="Unassembled WGS sequence"/>
</dbReference>
<sequence>MLVGYDENAEHVHLMSSKQRESNGTVLAPGHVARCDAQLRALHSTNTISWHQTIGLGHSFASGRQGEVRLAGCIENACSMIGKTILISKIIQKQRGVVLI</sequence>
<dbReference type="OrthoDB" id="10623036at2759"/>
<gene>
    <name evidence="1" type="ORF">M404DRAFT_789090</name>
</gene>
<name>A0A0C3PR79_PISTI</name>
<organism evidence="1 2">
    <name type="scientific">Pisolithus tinctorius Marx 270</name>
    <dbReference type="NCBI Taxonomy" id="870435"/>
    <lineage>
        <taxon>Eukaryota</taxon>
        <taxon>Fungi</taxon>
        <taxon>Dikarya</taxon>
        <taxon>Basidiomycota</taxon>
        <taxon>Agaricomycotina</taxon>
        <taxon>Agaricomycetes</taxon>
        <taxon>Agaricomycetidae</taxon>
        <taxon>Boletales</taxon>
        <taxon>Sclerodermatineae</taxon>
        <taxon>Pisolithaceae</taxon>
        <taxon>Pisolithus</taxon>
    </lineage>
</organism>
<proteinExistence type="predicted"/>
<reference evidence="2" key="2">
    <citation type="submission" date="2015-01" db="EMBL/GenBank/DDBJ databases">
        <title>Evolutionary Origins and Diversification of the Mycorrhizal Mutualists.</title>
        <authorList>
            <consortium name="DOE Joint Genome Institute"/>
            <consortium name="Mycorrhizal Genomics Consortium"/>
            <person name="Kohler A."/>
            <person name="Kuo A."/>
            <person name="Nagy L.G."/>
            <person name="Floudas D."/>
            <person name="Copeland A."/>
            <person name="Barry K.W."/>
            <person name="Cichocki N."/>
            <person name="Veneault-Fourrey C."/>
            <person name="LaButti K."/>
            <person name="Lindquist E.A."/>
            <person name="Lipzen A."/>
            <person name="Lundell T."/>
            <person name="Morin E."/>
            <person name="Murat C."/>
            <person name="Riley R."/>
            <person name="Ohm R."/>
            <person name="Sun H."/>
            <person name="Tunlid A."/>
            <person name="Henrissat B."/>
            <person name="Grigoriev I.V."/>
            <person name="Hibbett D.S."/>
            <person name="Martin F."/>
        </authorList>
    </citation>
    <scope>NUCLEOTIDE SEQUENCE [LARGE SCALE GENOMIC DNA]</scope>
    <source>
        <strain evidence="2">Marx 270</strain>
    </source>
</reference>
<evidence type="ECO:0000313" key="1">
    <source>
        <dbReference type="EMBL" id="KIO11551.1"/>
    </source>
</evidence>